<accession>A0A6S7AE36</accession>
<evidence type="ECO:0000259" key="1">
    <source>
        <dbReference type="SMART" id="SM00827"/>
    </source>
</evidence>
<name>A0A6S7AE36_9BURK</name>
<dbReference type="InterPro" id="IPR017554">
    <property type="entry name" value="Malonate_deCOase_MdcHsu"/>
</dbReference>
<dbReference type="GO" id="GO:0005829">
    <property type="term" value="C:cytosol"/>
    <property type="evidence" value="ECO:0007669"/>
    <property type="project" value="TreeGrafter"/>
</dbReference>
<dbReference type="GO" id="GO:0006633">
    <property type="term" value="P:fatty acid biosynthetic process"/>
    <property type="evidence" value="ECO:0007669"/>
    <property type="project" value="TreeGrafter"/>
</dbReference>
<evidence type="ECO:0000313" key="2">
    <source>
        <dbReference type="EMBL" id="CAB3666151.1"/>
    </source>
</evidence>
<keyword evidence="3" id="KW-1185">Reference proteome</keyword>
<dbReference type="EC" id="2.3.1.39" evidence="2"/>
<dbReference type="InterPro" id="IPR014043">
    <property type="entry name" value="Acyl_transferase_dom"/>
</dbReference>
<dbReference type="InterPro" id="IPR016035">
    <property type="entry name" value="Acyl_Trfase/lysoPLipase"/>
</dbReference>
<gene>
    <name evidence="2" type="primary">fabD_1</name>
    <name evidence="2" type="ORF">LMG3441_00821</name>
</gene>
<dbReference type="PANTHER" id="PTHR42681:SF6">
    <property type="entry name" value="BLL0263 PROTEIN"/>
    <property type="match status" value="1"/>
</dbReference>
<keyword evidence="2" id="KW-0808">Transferase</keyword>
<dbReference type="Proteomes" id="UP000494269">
    <property type="component" value="Unassembled WGS sequence"/>
</dbReference>
<keyword evidence="2" id="KW-0012">Acyltransferase</keyword>
<dbReference type="SMART" id="SM00827">
    <property type="entry name" value="PKS_AT"/>
    <property type="match status" value="1"/>
</dbReference>
<dbReference type="InterPro" id="IPR016036">
    <property type="entry name" value="Malonyl_transacylase_ACP-bd"/>
</dbReference>
<feature type="domain" description="Malonyl-CoA:ACP transacylase (MAT)" evidence="1">
    <location>
        <begin position="6"/>
        <end position="309"/>
    </location>
</feature>
<organism evidence="2 3">
    <name type="scientific">Achromobacter kerstersii</name>
    <dbReference type="NCBI Taxonomy" id="1353890"/>
    <lineage>
        <taxon>Bacteria</taxon>
        <taxon>Pseudomonadati</taxon>
        <taxon>Pseudomonadota</taxon>
        <taxon>Betaproteobacteria</taxon>
        <taxon>Burkholderiales</taxon>
        <taxon>Alcaligenaceae</taxon>
        <taxon>Achromobacter</taxon>
    </lineage>
</organism>
<dbReference type="EMBL" id="CADIJQ010000001">
    <property type="protein sequence ID" value="CAB3666151.1"/>
    <property type="molecule type" value="Genomic_DNA"/>
</dbReference>
<proteinExistence type="predicted"/>
<dbReference type="AlphaFoldDB" id="A0A6S7AE36"/>
<dbReference type="Gene3D" id="3.30.70.250">
    <property type="entry name" value="Malonyl-CoA ACP transacylase, ACP-binding"/>
    <property type="match status" value="1"/>
</dbReference>
<dbReference type="GO" id="GO:0004314">
    <property type="term" value="F:[acyl-carrier-protein] S-malonyltransferase activity"/>
    <property type="evidence" value="ECO:0007669"/>
    <property type="project" value="UniProtKB-EC"/>
</dbReference>
<dbReference type="SUPFAM" id="SSF55048">
    <property type="entry name" value="Probable ACP-binding domain of malonyl-CoA ACP transacylase"/>
    <property type="match status" value="1"/>
</dbReference>
<dbReference type="PANTHER" id="PTHR42681">
    <property type="entry name" value="MALONYL-COA-ACYL CARRIER PROTEIN TRANSACYLASE, MITOCHONDRIAL"/>
    <property type="match status" value="1"/>
</dbReference>
<dbReference type="Gene3D" id="3.40.366.10">
    <property type="entry name" value="Malonyl-Coenzyme A Acyl Carrier Protein, domain 2"/>
    <property type="match status" value="1"/>
</dbReference>
<reference evidence="2 3" key="1">
    <citation type="submission" date="2020-04" db="EMBL/GenBank/DDBJ databases">
        <authorList>
            <person name="De Canck E."/>
        </authorList>
    </citation>
    <scope>NUCLEOTIDE SEQUENCE [LARGE SCALE GENOMIC DNA]</scope>
    <source>
        <strain evidence="2 3">LMG 3441</strain>
    </source>
</reference>
<dbReference type="SUPFAM" id="SSF52151">
    <property type="entry name" value="FabD/lysophospholipase-like"/>
    <property type="match status" value="1"/>
</dbReference>
<dbReference type="RefSeq" id="WP_175168897.1">
    <property type="nucleotide sequence ID" value="NZ_CADIJQ010000001.1"/>
</dbReference>
<evidence type="ECO:0000313" key="3">
    <source>
        <dbReference type="Proteomes" id="UP000494269"/>
    </source>
</evidence>
<dbReference type="InterPro" id="IPR001227">
    <property type="entry name" value="Ac_transferase_dom_sf"/>
</dbReference>
<dbReference type="InterPro" id="IPR050858">
    <property type="entry name" value="Mal-CoA-ACP_Trans/PKS_FabD"/>
</dbReference>
<dbReference type="Pfam" id="PF00698">
    <property type="entry name" value="Acyl_transf_1"/>
    <property type="match status" value="1"/>
</dbReference>
<dbReference type="NCBIfam" id="TIGR03131">
    <property type="entry name" value="malonate_mdcH"/>
    <property type="match status" value="1"/>
</dbReference>
<protein>
    <submittedName>
        <fullName evidence="2">Malonyl CoA-acyl carrier protein transacylase</fullName>
        <ecNumber evidence="2">2.3.1.39</ecNumber>
    </submittedName>
</protein>
<sequence>MALALLCSGQGRQHAGMFDLTGAAPAARGVFDHAALLLGEDPRTWVRHATDEQRCVNRTAQVLCVVQAIAAHAALRSLLPRRLCVAGYSVGELAAWAVAGLLPVQAALDLAVTRAQAMDAASGGAQGMLFVRGLPLADIQALCQGRQAAVAIVNPGQAWVLGGRLTDLAAIATQAEHHGANRVASIPVSVASHTFLLADAVAPFANELHQAAPPTARATPGIRLFSGIDAQAVLNVDEGLNKLARQIAEPIQWEQCLQACVEAGATAFLELGPGRALTDMAASAFPRVPARSLDDFRTLQGVSDWLARIPD</sequence>